<comment type="caution">
    <text evidence="10">The sequence shown here is derived from an EMBL/GenBank/DDBJ whole genome shotgun (WGS) entry which is preliminary data.</text>
</comment>
<organism evidence="10 11">
    <name type="scientific">Candidatus Wallbacteria bacterium HGW-Wallbacteria-1</name>
    <dbReference type="NCBI Taxonomy" id="2013854"/>
    <lineage>
        <taxon>Bacteria</taxon>
        <taxon>Candidatus Walliibacteriota</taxon>
    </lineage>
</organism>
<evidence type="ECO:0000256" key="3">
    <source>
        <dbReference type="ARBA" id="ARBA00022475"/>
    </source>
</evidence>
<name>A0A2N1PG63_9BACT</name>
<feature type="transmembrane region" description="Helical" evidence="9">
    <location>
        <begin position="30"/>
        <end position="47"/>
    </location>
</feature>
<evidence type="ECO:0000256" key="6">
    <source>
        <dbReference type="ARBA" id="ARBA00022989"/>
    </source>
</evidence>
<keyword evidence="5 9" id="KW-0812">Transmembrane</keyword>
<keyword evidence="7 9" id="KW-0472">Membrane</keyword>
<dbReference type="AlphaFoldDB" id="A0A2N1PG63"/>
<dbReference type="PANTHER" id="PTHR13285">
    <property type="entry name" value="ACYLTRANSFERASE"/>
    <property type="match status" value="1"/>
</dbReference>
<keyword evidence="6 9" id="KW-1133">Transmembrane helix</keyword>
<keyword evidence="8 10" id="KW-0012">Acyltransferase</keyword>
<feature type="transmembrane region" description="Helical" evidence="9">
    <location>
        <begin position="83"/>
        <end position="101"/>
    </location>
</feature>
<evidence type="ECO:0000256" key="1">
    <source>
        <dbReference type="ARBA" id="ARBA00004651"/>
    </source>
</evidence>
<dbReference type="Proteomes" id="UP000233256">
    <property type="component" value="Unassembled WGS sequence"/>
</dbReference>
<evidence type="ECO:0000256" key="7">
    <source>
        <dbReference type="ARBA" id="ARBA00023136"/>
    </source>
</evidence>
<feature type="transmembrane region" description="Helical" evidence="9">
    <location>
        <begin position="151"/>
        <end position="171"/>
    </location>
</feature>
<evidence type="ECO:0000313" key="10">
    <source>
        <dbReference type="EMBL" id="PKK87320.1"/>
    </source>
</evidence>
<feature type="transmembrane region" description="Helical" evidence="9">
    <location>
        <begin position="53"/>
        <end position="71"/>
    </location>
</feature>
<proteinExistence type="inferred from homology"/>
<dbReference type="GO" id="GO:0005886">
    <property type="term" value="C:plasma membrane"/>
    <property type="evidence" value="ECO:0007669"/>
    <property type="project" value="UniProtKB-SubCell"/>
</dbReference>
<dbReference type="Pfam" id="PF03062">
    <property type="entry name" value="MBOAT"/>
    <property type="match status" value="1"/>
</dbReference>
<dbReference type="GO" id="GO:0042121">
    <property type="term" value="P:alginic acid biosynthetic process"/>
    <property type="evidence" value="ECO:0007669"/>
    <property type="project" value="InterPro"/>
</dbReference>
<dbReference type="PIRSF" id="PIRSF016636">
    <property type="entry name" value="AlgI_DltB"/>
    <property type="match status" value="1"/>
</dbReference>
<dbReference type="InterPro" id="IPR024194">
    <property type="entry name" value="Ac/AlaTfrase_AlgI/DltB"/>
</dbReference>
<evidence type="ECO:0000313" key="11">
    <source>
        <dbReference type="Proteomes" id="UP000233256"/>
    </source>
</evidence>
<evidence type="ECO:0000256" key="4">
    <source>
        <dbReference type="ARBA" id="ARBA00022679"/>
    </source>
</evidence>
<comment type="subcellular location">
    <subcellularLocation>
        <location evidence="1">Cell membrane</location>
        <topology evidence="1">Multi-pass membrane protein</topology>
    </subcellularLocation>
</comment>
<accession>A0A2N1PG63</accession>
<dbReference type="PANTHER" id="PTHR13285:SF23">
    <property type="entry name" value="TEICHOIC ACID D-ALANYLTRANSFERASE"/>
    <property type="match status" value="1"/>
</dbReference>
<keyword evidence="3" id="KW-1003">Cell membrane</keyword>
<keyword evidence="4 10" id="KW-0808">Transferase</keyword>
<dbReference type="EMBL" id="PGXC01000170">
    <property type="protein sequence ID" value="PKK87320.1"/>
    <property type="molecule type" value="Genomic_DNA"/>
</dbReference>
<evidence type="ECO:0000256" key="9">
    <source>
        <dbReference type="SAM" id="Phobius"/>
    </source>
</evidence>
<evidence type="ECO:0000256" key="2">
    <source>
        <dbReference type="ARBA" id="ARBA00010323"/>
    </source>
</evidence>
<comment type="similarity">
    <text evidence="2">Belongs to the membrane-bound acyltransferase family.</text>
</comment>
<dbReference type="InterPro" id="IPR004299">
    <property type="entry name" value="MBOAT_fam"/>
</dbReference>
<dbReference type="InterPro" id="IPR028362">
    <property type="entry name" value="AlgI"/>
</dbReference>
<dbReference type="PIRSF" id="PIRSF500217">
    <property type="entry name" value="AlgI"/>
    <property type="match status" value="1"/>
</dbReference>
<feature type="non-terminal residue" evidence="10">
    <location>
        <position position="295"/>
    </location>
</feature>
<gene>
    <name evidence="10" type="ORF">CVV64_22280</name>
</gene>
<sequence>MLFNSYAFILIFLPLAAAGYFLLHKFFSAKWALIFLLAASLCFMSLWNVQFAIVLMFSVLVNFACGSALSAAAESNAKSKKPIFIAGITFNILLLGFFKYSNFFLENINAVFATDIHALRILLPIGISFYTFMQIAWLTDIYRQGGYRYDFLSYCLYVTFFPYVMSGPIAYHREIIPQFKTPENWTFSTSNLCRGLFIFSIGLFKKMAIADTLAIIVNGGFDASRVLTFTEAWITSLSFTMQIYFDFSGYTDMAIGAALVFNIRLPINFYSPYKATNIKEFWQRWHITLSRFLLN</sequence>
<feature type="transmembrane region" description="Helical" evidence="9">
    <location>
        <begin position="121"/>
        <end position="139"/>
    </location>
</feature>
<dbReference type="InterPro" id="IPR051085">
    <property type="entry name" value="MB_O-acyltransferase"/>
</dbReference>
<feature type="transmembrane region" description="Helical" evidence="9">
    <location>
        <begin position="6"/>
        <end position="23"/>
    </location>
</feature>
<reference evidence="10 11" key="1">
    <citation type="journal article" date="2017" name="ISME J.">
        <title>Potential for microbial H2 and metal transformations associated with novel bacteria and archaea in deep terrestrial subsurface sediments.</title>
        <authorList>
            <person name="Hernsdorf A.W."/>
            <person name="Amano Y."/>
            <person name="Miyakawa K."/>
            <person name="Ise K."/>
            <person name="Suzuki Y."/>
            <person name="Anantharaman K."/>
            <person name="Probst A."/>
            <person name="Burstein D."/>
            <person name="Thomas B.C."/>
            <person name="Banfield J.F."/>
        </authorList>
    </citation>
    <scope>NUCLEOTIDE SEQUENCE [LARGE SCALE GENOMIC DNA]</scope>
    <source>
        <strain evidence="10">HGW-Wallbacteria-1</strain>
    </source>
</reference>
<evidence type="ECO:0000256" key="5">
    <source>
        <dbReference type="ARBA" id="ARBA00022692"/>
    </source>
</evidence>
<dbReference type="GO" id="GO:0016746">
    <property type="term" value="F:acyltransferase activity"/>
    <property type="evidence" value="ECO:0007669"/>
    <property type="project" value="UniProtKB-KW"/>
</dbReference>
<protein>
    <submittedName>
        <fullName evidence="10">Membrane-bound O-acyltransferase family protein</fullName>
    </submittedName>
</protein>
<evidence type="ECO:0000256" key="8">
    <source>
        <dbReference type="ARBA" id="ARBA00023315"/>
    </source>
</evidence>